<evidence type="ECO:0000313" key="3">
    <source>
        <dbReference type="EMBL" id="SNV24101.1"/>
    </source>
</evidence>
<dbReference type="SMART" id="SM00924">
    <property type="entry name" value="MgtE_N"/>
    <property type="match status" value="1"/>
</dbReference>
<dbReference type="STRING" id="1121387.GCA_000429885_00352"/>
<gene>
    <name evidence="3" type="ORF">SAMEA4475696_01984</name>
</gene>
<organism evidence="3 4">
    <name type="scientific">Dermatophilus congolensis</name>
    <dbReference type="NCBI Taxonomy" id="1863"/>
    <lineage>
        <taxon>Bacteria</taxon>
        <taxon>Bacillati</taxon>
        <taxon>Actinomycetota</taxon>
        <taxon>Actinomycetes</taxon>
        <taxon>Micrococcales</taxon>
        <taxon>Dermatophilaceae</taxon>
        <taxon>Dermatophilus</taxon>
    </lineage>
</organism>
<dbReference type="Pfam" id="PF26205">
    <property type="entry name" value="SH3_actinomycetes"/>
    <property type="match status" value="1"/>
</dbReference>
<dbReference type="PANTHER" id="PTHR43773:SF1">
    <property type="entry name" value="MAGNESIUM TRANSPORTER MGTE"/>
    <property type="match status" value="1"/>
</dbReference>
<dbReference type="PANTHER" id="PTHR43773">
    <property type="entry name" value="MAGNESIUM TRANSPORTER MGTE"/>
    <property type="match status" value="1"/>
</dbReference>
<keyword evidence="4" id="KW-1185">Reference proteome</keyword>
<sequence>MAVWLLLVRAFVVTGIACCCLYPWTNRAFVVVTLVVVPSNTRVFVARLVGLSVFDPIGDQVGIVRDVIVMFSAARRHPRAVGLVVEVPGRRRVFMPMTRVTSMDAGQIISTGLVNLRRFEQRSGEVMVVAELFDRTVTAREPGADPYSAIIEDIAIEKVRAREWTIEKVFVRKVPKGGQRSGFGESLGLRRRRGETLLLDIDQVAGLRALAVNQGADLLLEGYDDVKAADLAEMIRELKPLRRVQVASALPDEKLADVLEELPEDDRVEVLSSLSGNRAADVLEAMQPDDAADLLGELTPDAQERYLRLMEPDDAEDLRRLLVYEEDTAGGLMTTEPLILPPEATVAEALAYVRRQEIPPALAAAVFVCRAPQETPTGKYLGLVHFQRLLREPPTTAIGSALDTGIEPVCPSASLMDVTRELATYNMMALPVADEDGHLLGAVSVDDVIDKLLPNDWRDDRHEVTHG</sequence>
<dbReference type="InterPro" id="IPR006669">
    <property type="entry name" value="MgtE_transporter"/>
</dbReference>
<protein>
    <submittedName>
        <fullName evidence="3">Magnesium transporter mgtE</fullName>
    </submittedName>
</protein>
<dbReference type="Proteomes" id="UP000242637">
    <property type="component" value="Chromosome 1"/>
</dbReference>
<dbReference type="GO" id="GO:0015095">
    <property type="term" value="F:magnesium ion transmembrane transporter activity"/>
    <property type="evidence" value="ECO:0007669"/>
    <property type="project" value="InterPro"/>
</dbReference>
<dbReference type="Gene3D" id="3.10.580.10">
    <property type="entry name" value="CBS-domain"/>
    <property type="match status" value="1"/>
</dbReference>
<accession>A0A239VP77</accession>
<proteinExistence type="predicted"/>
<dbReference type="InterPro" id="IPR038076">
    <property type="entry name" value="MgtE_N_sf"/>
</dbReference>
<reference evidence="3 4" key="1">
    <citation type="submission" date="2017-06" db="EMBL/GenBank/DDBJ databases">
        <authorList>
            <consortium name="Pathogen Informatics"/>
        </authorList>
    </citation>
    <scope>NUCLEOTIDE SEQUENCE [LARGE SCALE GENOMIC DNA]</scope>
    <source>
        <strain evidence="3 4">NCTC13039</strain>
    </source>
</reference>
<dbReference type="SUPFAM" id="SSF54631">
    <property type="entry name" value="CBS-domain pair"/>
    <property type="match status" value="1"/>
</dbReference>
<dbReference type="KEGG" id="dco:SAMEA4475696_1984"/>
<dbReference type="Pfam" id="PF03448">
    <property type="entry name" value="MgtE_N"/>
    <property type="match status" value="1"/>
</dbReference>
<dbReference type="InterPro" id="IPR058838">
    <property type="entry name" value="SH3_actinomycetes"/>
</dbReference>
<dbReference type="InterPro" id="IPR046342">
    <property type="entry name" value="CBS_dom_sf"/>
</dbReference>
<feature type="domain" description="CBS" evidence="2">
    <location>
        <begin position="402"/>
        <end position="461"/>
    </location>
</feature>
<evidence type="ECO:0000259" key="2">
    <source>
        <dbReference type="PROSITE" id="PS51371"/>
    </source>
</evidence>
<dbReference type="SUPFAM" id="SSF158791">
    <property type="entry name" value="MgtE N-terminal domain-like"/>
    <property type="match status" value="1"/>
</dbReference>
<dbReference type="Gene3D" id="1.25.60.10">
    <property type="entry name" value="MgtE N-terminal domain-like"/>
    <property type="match status" value="1"/>
</dbReference>
<dbReference type="InterPro" id="IPR000644">
    <property type="entry name" value="CBS_dom"/>
</dbReference>
<dbReference type="AlphaFoldDB" id="A0A239VP77"/>
<dbReference type="PROSITE" id="PS51371">
    <property type="entry name" value="CBS"/>
    <property type="match status" value="1"/>
</dbReference>
<dbReference type="InterPro" id="IPR006668">
    <property type="entry name" value="Mg_transptr_MgtE_intracell_dom"/>
</dbReference>
<evidence type="ECO:0000256" key="1">
    <source>
        <dbReference type="PROSITE-ProRule" id="PRU00703"/>
    </source>
</evidence>
<keyword evidence="1" id="KW-0129">CBS domain</keyword>
<dbReference type="EMBL" id="LT906453">
    <property type="protein sequence ID" value="SNV24101.1"/>
    <property type="molecule type" value="Genomic_DNA"/>
</dbReference>
<name>A0A239VP77_9MICO</name>
<dbReference type="GO" id="GO:0016020">
    <property type="term" value="C:membrane"/>
    <property type="evidence" value="ECO:0007669"/>
    <property type="project" value="InterPro"/>
</dbReference>
<dbReference type="CDD" id="cd04606">
    <property type="entry name" value="CBS_pair_Mg_transporter"/>
    <property type="match status" value="1"/>
</dbReference>
<evidence type="ECO:0000313" key="4">
    <source>
        <dbReference type="Proteomes" id="UP000242637"/>
    </source>
</evidence>
<dbReference type="Pfam" id="PF00571">
    <property type="entry name" value="CBS"/>
    <property type="match status" value="2"/>
</dbReference>